<evidence type="ECO:0000256" key="7">
    <source>
        <dbReference type="ARBA" id="ARBA00023136"/>
    </source>
</evidence>
<feature type="compositionally biased region" description="Basic and acidic residues" evidence="8">
    <location>
        <begin position="215"/>
        <end position="232"/>
    </location>
</feature>
<evidence type="ECO:0000256" key="6">
    <source>
        <dbReference type="ARBA" id="ARBA00022989"/>
    </source>
</evidence>
<dbReference type="PANTHER" id="PTHR10778:SF4">
    <property type="entry name" value="NUCLEOTIDE SUGAR TRANSPORTER SLC35B4"/>
    <property type="match status" value="1"/>
</dbReference>
<evidence type="ECO:0000256" key="4">
    <source>
        <dbReference type="ARBA" id="ARBA00022597"/>
    </source>
</evidence>
<proteinExistence type="inferred from homology"/>
<dbReference type="GO" id="GO:0005462">
    <property type="term" value="F:UDP-N-acetylglucosamine transmembrane transporter activity"/>
    <property type="evidence" value="ECO:0000318"/>
    <property type="project" value="GO_Central"/>
</dbReference>
<keyword evidence="7 9" id="KW-0472">Membrane</keyword>
<dbReference type="PANTHER" id="PTHR10778">
    <property type="entry name" value="SOLUTE CARRIER FAMILY 35 MEMBER B"/>
    <property type="match status" value="1"/>
</dbReference>
<dbReference type="OrthoDB" id="999962at2759"/>
<evidence type="ECO:0000256" key="1">
    <source>
        <dbReference type="ARBA" id="ARBA00004127"/>
    </source>
</evidence>
<dbReference type="KEGG" id="hro:HELRODRAFT_116728"/>
<dbReference type="STRING" id="6412.T1EGH3"/>
<evidence type="ECO:0000256" key="5">
    <source>
        <dbReference type="ARBA" id="ARBA00022692"/>
    </source>
</evidence>
<evidence type="ECO:0000256" key="2">
    <source>
        <dbReference type="ARBA" id="ARBA00010694"/>
    </source>
</evidence>
<reference evidence="10 12" key="2">
    <citation type="journal article" date="2013" name="Nature">
        <title>Insights into bilaterian evolution from three spiralian genomes.</title>
        <authorList>
            <person name="Simakov O."/>
            <person name="Marletaz F."/>
            <person name="Cho S.J."/>
            <person name="Edsinger-Gonzales E."/>
            <person name="Havlak P."/>
            <person name="Hellsten U."/>
            <person name="Kuo D.H."/>
            <person name="Larsson T."/>
            <person name="Lv J."/>
            <person name="Arendt D."/>
            <person name="Savage R."/>
            <person name="Osoegawa K."/>
            <person name="de Jong P."/>
            <person name="Grimwood J."/>
            <person name="Chapman J.A."/>
            <person name="Shapiro H."/>
            <person name="Aerts A."/>
            <person name="Otillar R.P."/>
            <person name="Terry A.Y."/>
            <person name="Boore J.L."/>
            <person name="Grigoriev I.V."/>
            <person name="Lindberg D.R."/>
            <person name="Seaver E.C."/>
            <person name="Weisblat D.A."/>
            <person name="Putnam N.H."/>
            <person name="Rokhsar D.S."/>
        </authorList>
    </citation>
    <scope>NUCLEOTIDE SEQUENCE</scope>
</reference>
<dbReference type="GO" id="GO:1990569">
    <property type="term" value="P:UDP-N-acetylglucosamine transmembrane transport"/>
    <property type="evidence" value="ECO:0000318"/>
    <property type="project" value="GO_Central"/>
</dbReference>
<organism evidence="11 12">
    <name type="scientific">Helobdella robusta</name>
    <name type="common">Californian leech</name>
    <dbReference type="NCBI Taxonomy" id="6412"/>
    <lineage>
        <taxon>Eukaryota</taxon>
        <taxon>Metazoa</taxon>
        <taxon>Spiralia</taxon>
        <taxon>Lophotrochozoa</taxon>
        <taxon>Annelida</taxon>
        <taxon>Clitellata</taxon>
        <taxon>Hirudinea</taxon>
        <taxon>Rhynchobdellida</taxon>
        <taxon>Glossiphoniidae</taxon>
        <taxon>Helobdella</taxon>
    </lineage>
</organism>
<accession>T1EGH3</accession>
<dbReference type="eggNOG" id="KOG1583">
    <property type="taxonomic scope" value="Eukaryota"/>
</dbReference>
<keyword evidence="12" id="KW-1185">Reference proteome</keyword>
<dbReference type="Proteomes" id="UP000015101">
    <property type="component" value="Unassembled WGS sequence"/>
</dbReference>
<dbReference type="EMBL" id="KB097795">
    <property type="protein sequence ID" value="ESN89858.1"/>
    <property type="molecule type" value="Genomic_DNA"/>
</dbReference>
<comment type="similarity">
    <text evidence="2">Belongs to the nucleotide-sugar transporter family. SLC35B subfamily.</text>
</comment>
<reference evidence="11" key="3">
    <citation type="submission" date="2015-06" db="UniProtKB">
        <authorList>
            <consortium name="EnsemblMetazoa"/>
        </authorList>
    </citation>
    <scope>IDENTIFICATION</scope>
</reference>
<dbReference type="GO" id="GO:0005464">
    <property type="term" value="F:UDP-xylose transmembrane transporter activity"/>
    <property type="evidence" value="ECO:0000318"/>
    <property type="project" value="GO_Central"/>
</dbReference>
<feature type="compositionally biased region" description="Gly residues" evidence="8">
    <location>
        <begin position="185"/>
        <end position="194"/>
    </location>
</feature>
<evidence type="ECO:0000256" key="3">
    <source>
        <dbReference type="ARBA" id="ARBA00022448"/>
    </source>
</evidence>
<dbReference type="GeneID" id="20195675"/>
<evidence type="ECO:0000313" key="10">
    <source>
        <dbReference type="EMBL" id="ESN89858.1"/>
    </source>
</evidence>
<gene>
    <name evidence="11" type="primary">20195675</name>
    <name evidence="10" type="ORF">HELRODRAFT_116728</name>
</gene>
<feature type="region of interest" description="Disordered" evidence="8">
    <location>
        <begin position="185"/>
        <end position="232"/>
    </location>
</feature>
<sequence length="232" mass="25718">MYVQSMLGIQQEVMFKKYGCYPDEAVFYCHVVLLPFYIFLVGDMREQVKHLNNSESMVLVGWLGWSLPRQWIFIIGSVFSNLICIKSIYWLTSCYSSLTVAMIVTLRKFISLIVSLTYFDNIFTFYHWLATFFIFSGTLLFVDEVSTFGDEGVKRALRFGMSCFCGTDGSGRGVSGVVGGGGGSGNDVAGGGRNGVAAVDGTDDDRSRNGGVVRRRVESGLEDRNTNNSIKE</sequence>
<reference evidence="12" key="1">
    <citation type="submission" date="2012-12" db="EMBL/GenBank/DDBJ databases">
        <authorList>
            <person name="Hellsten U."/>
            <person name="Grimwood J."/>
            <person name="Chapman J.A."/>
            <person name="Shapiro H."/>
            <person name="Aerts A."/>
            <person name="Otillar R.P."/>
            <person name="Terry A.Y."/>
            <person name="Boore J.L."/>
            <person name="Simakov O."/>
            <person name="Marletaz F."/>
            <person name="Cho S.-J."/>
            <person name="Edsinger-Gonzales E."/>
            <person name="Havlak P."/>
            <person name="Kuo D.-H."/>
            <person name="Larsson T."/>
            <person name="Lv J."/>
            <person name="Arendt D."/>
            <person name="Savage R."/>
            <person name="Osoegawa K."/>
            <person name="de Jong P."/>
            <person name="Lindberg D.R."/>
            <person name="Seaver E.C."/>
            <person name="Weisblat D.A."/>
            <person name="Putnam N.H."/>
            <person name="Grigoriev I.V."/>
            <person name="Rokhsar D.S."/>
        </authorList>
    </citation>
    <scope>NUCLEOTIDE SEQUENCE</scope>
</reference>
<keyword evidence="3" id="KW-0813">Transport</keyword>
<feature type="transmembrane region" description="Helical" evidence="9">
    <location>
        <begin position="25"/>
        <end position="42"/>
    </location>
</feature>
<evidence type="ECO:0000256" key="9">
    <source>
        <dbReference type="SAM" id="Phobius"/>
    </source>
</evidence>
<dbReference type="EMBL" id="AMQM01008560">
    <property type="status" value="NOT_ANNOTATED_CDS"/>
    <property type="molecule type" value="Genomic_DNA"/>
</dbReference>
<comment type="subcellular location">
    <subcellularLocation>
        <location evidence="1">Endomembrane system</location>
        <topology evidence="1">Multi-pass membrane protein</topology>
    </subcellularLocation>
</comment>
<feature type="transmembrane region" description="Helical" evidence="9">
    <location>
        <begin position="71"/>
        <end position="91"/>
    </location>
</feature>
<keyword evidence="4" id="KW-0762">Sugar transport</keyword>
<protein>
    <submittedName>
        <fullName evidence="10 11">Uncharacterized protein</fullName>
    </submittedName>
</protein>
<evidence type="ECO:0000313" key="11">
    <source>
        <dbReference type="EnsemblMetazoa" id="HelroP116728"/>
    </source>
</evidence>
<dbReference type="GO" id="GO:0005789">
    <property type="term" value="C:endoplasmic reticulum membrane"/>
    <property type="evidence" value="ECO:0000318"/>
    <property type="project" value="GO_Central"/>
</dbReference>
<dbReference type="Pfam" id="PF08449">
    <property type="entry name" value="UAA"/>
    <property type="match status" value="1"/>
</dbReference>
<dbReference type="AlphaFoldDB" id="T1EGH3"/>
<dbReference type="InParanoid" id="T1EGH3"/>
<name>T1EGH3_HELRO</name>
<dbReference type="GO" id="GO:0000139">
    <property type="term" value="C:Golgi membrane"/>
    <property type="evidence" value="ECO:0000318"/>
    <property type="project" value="GO_Central"/>
</dbReference>
<dbReference type="RefSeq" id="XP_009032023.1">
    <property type="nucleotide sequence ID" value="XM_009033775.1"/>
</dbReference>
<dbReference type="CTD" id="20195675"/>
<dbReference type="InterPro" id="IPR013657">
    <property type="entry name" value="SCL35B1-4/HUT1"/>
</dbReference>
<keyword evidence="5 9" id="KW-0812">Transmembrane</keyword>
<keyword evidence="6 9" id="KW-1133">Transmembrane helix</keyword>
<dbReference type="EnsemblMetazoa" id="HelroT116728">
    <property type="protein sequence ID" value="HelroP116728"/>
    <property type="gene ID" value="HelroG116728"/>
</dbReference>
<dbReference type="HOGENOM" id="CLU_1195993_0_0_1"/>
<evidence type="ECO:0000313" key="12">
    <source>
        <dbReference type="Proteomes" id="UP000015101"/>
    </source>
</evidence>
<evidence type="ECO:0000256" key="8">
    <source>
        <dbReference type="SAM" id="MobiDB-lite"/>
    </source>
</evidence>